<feature type="transmembrane region" description="Helical" evidence="6">
    <location>
        <begin position="90"/>
        <end position="111"/>
    </location>
</feature>
<feature type="transmembrane region" description="Helical" evidence="6">
    <location>
        <begin position="325"/>
        <end position="349"/>
    </location>
</feature>
<feature type="transmembrane region" description="Helical" evidence="6">
    <location>
        <begin position="291"/>
        <end position="313"/>
    </location>
</feature>
<evidence type="ECO:0000256" key="2">
    <source>
        <dbReference type="ARBA" id="ARBA00022475"/>
    </source>
</evidence>
<name>A0A975RZN2_9BRAD</name>
<reference evidence="8 9" key="1">
    <citation type="submission" date="2021-06" db="EMBL/GenBank/DDBJ databases">
        <title>Bradyrhizobium sp. S2-11-4 Genome sequencing.</title>
        <authorList>
            <person name="Jin L."/>
        </authorList>
    </citation>
    <scope>NUCLEOTIDE SEQUENCE [LARGE SCALE GENOMIC DNA]</scope>
    <source>
        <strain evidence="8 9">S2-11-4</strain>
    </source>
</reference>
<dbReference type="PANTHER" id="PTHR43124:SF3">
    <property type="entry name" value="CHLORAMPHENICOL EFFLUX PUMP RV0191"/>
    <property type="match status" value="1"/>
</dbReference>
<evidence type="ECO:0000256" key="1">
    <source>
        <dbReference type="ARBA" id="ARBA00004651"/>
    </source>
</evidence>
<sequence length="389" mass="40274">MCVGQLGSLLPHVVVPSILAAFLIPEWHLSGAQAGLLAGSGAAGYMLAVPVLATLTDRIDARKILIAGSALSALGTLLFGLFASGLWSGALLNALAGVGFAGAYMPGLKALTDRLASGDSSRAVTLYTSSFSFGVGLSFLVSQLVADSLGWRSAFFVTALGPIVMLAVCLLLRPVAPKPAPGRLLDFAPVFRNTRAMGFVLGYGAHCFELYGIRTWVVAFWTFVAMKNSDTSLLTPIVVSVIFSLLAMPASILGNEFALRVGRHRAITIVMFASAIVALLIGVFADKSPWFLLPLLLAYAITVPADSGALTSGMSMAAHPDYRGATLAAHSTVGFSLSALGAWGVGVALDLAGGPSSANAWMAAFSVLAAGILLGPVALYWSRRVSPQS</sequence>
<comment type="subcellular location">
    <subcellularLocation>
        <location evidence="1">Cell membrane</location>
        <topology evidence="1">Multi-pass membrane protein</topology>
    </subcellularLocation>
</comment>
<evidence type="ECO:0000256" key="3">
    <source>
        <dbReference type="ARBA" id="ARBA00022692"/>
    </source>
</evidence>
<keyword evidence="5 6" id="KW-0472">Membrane</keyword>
<dbReference type="RefSeq" id="WP_215606385.1">
    <property type="nucleotide sequence ID" value="NZ_CP076136.1"/>
</dbReference>
<evidence type="ECO:0000313" key="8">
    <source>
        <dbReference type="EMBL" id="QWG25664.1"/>
    </source>
</evidence>
<organism evidence="8 9">
    <name type="scientific">Bradyrhizobium sediminis</name>
    <dbReference type="NCBI Taxonomy" id="2840469"/>
    <lineage>
        <taxon>Bacteria</taxon>
        <taxon>Pseudomonadati</taxon>
        <taxon>Pseudomonadota</taxon>
        <taxon>Alphaproteobacteria</taxon>
        <taxon>Hyphomicrobiales</taxon>
        <taxon>Nitrobacteraceae</taxon>
        <taxon>Bradyrhizobium</taxon>
    </lineage>
</organism>
<dbReference type="InterPro" id="IPR011701">
    <property type="entry name" value="MFS"/>
</dbReference>
<dbReference type="InterPro" id="IPR036259">
    <property type="entry name" value="MFS_trans_sf"/>
</dbReference>
<accession>A0A975RZN2</accession>
<feature type="transmembrane region" description="Helical" evidence="6">
    <location>
        <begin position="266"/>
        <end position="285"/>
    </location>
</feature>
<feature type="domain" description="Major facilitator superfamily (MFS) profile" evidence="7">
    <location>
        <begin position="1"/>
        <end position="387"/>
    </location>
</feature>
<feature type="transmembrane region" description="Helical" evidence="6">
    <location>
        <begin position="233"/>
        <end position="254"/>
    </location>
</feature>
<evidence type="ECO:0000256" key="6">
    <source>
        <dbReference type="SAM" id="Phobius"/>
    </source>
</evidence>
<keyword evidence="9" id="KW-1185">Reference proteome</keyword>
<dbReference type="GO" id="GO:0005886">
    <property type="term" value="C:plasma membrane"/>
    <property type="evidence" value="ECO:0007669"/>
    <property type="project" value="UniProtKB-SubCell"/>
</dbReference>
<feature type="transmembrane region" description="Helical" evidence="6">
    <location>
        <begin position="196"/>
        <end position="213"/>
    </location>
</feature>
<dbReference type="PROSITE" id="PS50850">
    <property type="entry name" value="MFS"/>
    <property type="match status" value="1"/>
</dbReference>
<dbReference type="InterPro" id="IPR050189">
    <property type="entry name" value="MFS_Efflux_Transporters"/>
</dbReference>
<dbReference type="Pfam" id="PF07690">
    <property type="entry name" value="MFS_1"/>
    <property type="match status" value="1"/>
</dbReference>
<evidence type="ECO:0000259" key="7">
    <source>
        <dbReference type="PROSITE" id="PS50850"/>
    </source>
</evidence>
<feature type="transmembrane region" description="Helical" evidence="6">
    <location>
        <begin position="154"/>
        <end position="175"/>
    </location>
</feature>
<dbReference type="PANTHER" id="PTHR43124">
    <property type="entry name" value="PURINE EFFLUX PUMP PBUE"/>
    <property type="match status" value="1"/>
</dbReference>
<keyword evidence="2" id="KW-1003">Cell membrane</keyword>
<proteinExistence type="predicted"/>
<dbReference type="Gene3D" id="1.20.1250.20">
    <property type="entry name" value="MFS general substrate transporter like domains"/>
    <property type="match status" value="1"/>
</dbReference>
<dbReference type="AlphaFoldDB" id="A0A975RZN2"/>
<dbReference type="EMBL" id="CP076136">
    <property type="protein sequence ID" value="QWG25664.1"/>
    <property type="molecule type" value="Genomic_DNA"/>
</dbReference>
<evidence type="ECO:0000313" key="9">
    <source>
        <dbReference type="Proteomes" id="UP000676951"/>
    </source>
</evidence>
<keyword evidence="3 6" id="KW-0812">Transmembrane</keyword>
<feature type="transmembrane region" description="Helical" evidence="6">
    <location>
        <begin position="123"/>
        <end position="142"/>
    </location>
</feature>
<dbReference type="InterPro" id="IPR020846">
    <property type="entry name" value="MFS_dom"/>
</dbReference>
<dbReference type="Proteomes" id="UP000676951">
    <property type="component" value="Chromosome"/>
</dbReference>
<feature type="transmembrane region" description="Helical" evidence="6">
    <location>
        <begin position="30"/>
        <end position="52"/>
    </location>
</feature>
<dbReference type="SUPFAM" id="SSF103473">
    <property type="entry name" value="MFS general substrate transporter"/>
    <property type="match status" value="1"/>
</dbReference>
<protein>
    <submittedName>
        <fullName evidence="8">MFS transporter</fullName>
    </submittedName>
</protein>
<feature type="transmembrane region" description="Helical" evidence="6">
    <location>
        <begin position="64"/>
        <end position="84"/>
    </location>
</feature>
<evidence type="ECO:0000256" key="5">
    <source>
        <dbReference type="ARBA" id="ARBA00023136"/>
    </source>
</evidence>
<evidence type="ECO:0000256" key="4">
    <source>
        <dbReference type="ARBA" id="ARBA00022989"/>
    </source>
</evidence>
<dbReference type="GO" id="GO:0022857">
    <property type="term" value="F:transmembrane transporter activity"/>
    <property type="evidence" value="ECO:0007669"/>
    <property type="project" value="InterPro"/>
</dbReference>
<gene>
    <name evidence="8" type="ORF">KMZ93_12680</name>
</gene>
<feature type="transmembrane region" description="Helical" evidence="6">
    <location>
        <begin position="361"/>
        <end position="381"/>
    </location>
</feature>
<keyword evidence="4 6" id="KW-1133">Transmembrane helix</keyword>